<proteinExistence type="predicted"/>
<gene>
    <name evidence="1" type="ORF">LY60_01274</name>
</gene>
<accession>A0A562JEQ2</accession>
<dbReference type="AlphaFoldDB" id="A0A562JEQ2"/>
<sequence length="48" mass="6087">MKVVNKFMAAKLYNYYFSNYYYYYFCTKKLHRFIYKGSKLKFLSYDYA</sequence>
<comment type="caution">
    <text evidence="1">The sequence shown here is derived from an EMBL/GenBank/DDBJ whole genome shotgun (WGS) entry which is preliminary data.</text>
</comment>
<dbReference type="Proteomes" id="UP000315343">
    <property type="component" value="Unassembled WGS sequence"/>
</dbReference>
<keyword evidence="2" id="KW-1185">Reference proteome</keyword>
<evidence type="ECO:0000313" key="1">
    <source>
        <dbReference type="EMBL" id="TWH81523.1"/>
    </source>
</evidence>
<dbReference type="EMBL" id="VLKH01000003">
    <property type="protein sequence ID" value="TWH81523.1"/>
    <property type="molecule type" value="Genomic_DNA"/>
</dbReference>
<name>A0A562JEQ2_9FIRM</name>
<protein>
    <submittedName>
        <fullName evidence="1">Uncharacterized protein</fullName>
    </submittedName>
</protein>
<evidence type="ECO:0000313" key="2">
    <source>
        <dbReference type="Proteomes" id="UP000315343"/>
    </source>
</evidence>
<organism evidence="1 2">
    <name type="scientific">Sedimentibacter saalensis</name>
    <dbReference type="NCBI Taxonomy" id="130788"/>
    <lineage>
        <taxon>Bacteria</taxon>
        <taxon>Bacillati</taxon>
        <taxon>Bacillota</taxon>
        <taxon>Tissierellia</taxon>
        <taxon>Sedimentibacter</taxon>
    </lineage>
</organism>
<reference evidence="1 2" key="1">
    <citation type="submission" date="2019-07" db="EMBL/GenBank/DDBJ databases">
        <title>Genomic Encyclopedia of Type Strains, Phase I: the one thousand microbial genomes (KMG-I) project.</title>
        <authorList>
            <person name="Kyrpides N."/>
        </authorList>
    </citation>
    <scope>NUCLEOTIDE SEQUENCE [LARGE SCALE GENOMIC DNA]</scope>
    <source>
        <strain evidence="1 2">DSM 13558</strain>
    </source>
</reference>